<evidence type="ECO:0000313" key="3">
    <source>
        <dbReference type="EMBL" id="MBR7835456.1"/>
    </source>
</evidence>
<dbReference type="EMBL" id="JAGSOG010000096">
    <property type="protein sequence ID" value="MBR7835456.1"/>
    <property type="molecule type" value="Genomic_DNA"/>
</dbReference>
<proteinExistence type="predicted"/>
<feature type="compositionally biased region" description="Low complexity" evidence="1">
    <location>
        <begin position="158"/>
        <end position="176"/>
    </location>
</feature>
<feature type="transmembrane region" description="Helical" evidence="2">
    <location>
        <begin position="63"/>
        <end position="84"/>
    </location>
</feature>
<dbReference type="RefSeq" id="WP_212529949.1">
    <property type="nucleotide sequence ID" value="NZ_JAGSOG010000096.1"/>
</dbReference>
<gene>
    <name evidence="3" type="ORF">KDL01_19430</name>
</gene>
<comment type="caution">
    <text evidence="3">The sequence shown here is derived from an EMBL/GenBank/DDBJ whole genome shotgun (WGS) entry which is preliminary data.</text>
</comment>
<dbReference type="Proteomes" id="UP000675781">
    <property type="component" value="Unassembled WGS sequence"/>
</dbReference>
<evidence type="ECO:0000256" key="1">
    <source>
        <dbReference type="SAM" id="MobiDB-lite"/>
    </source>
</evidence>
<accession>A0A941EQD7</accession>
<protein>
    <submittedName>
        <fullName evidence="3">DUF2510 domain-containing protein</fullName>
    </submittedName>
</protein>
<keyword evidence="2" id="KW-0812">Transmembrane</keyword>
<keyword evidence="2" id="KW-0472">Membrane</keyword>
<feature type="compositionally biased region" description="Low complexity" evidence="1">
    <location>
        <begin position="130"/>
        <end position="147"/>
    </location>
</feature>
<name>A0A941EQD7_9ACTN</name>
<evidence type="ECO:0000313" key="4">
    <source>
        <dbReference type="Proteomes" id="UP000675781"/>
    </source>
</evidence>
<feature type="region of interest" description="Disordered" evidence="1">
    <location>
        <begin position="89"/>
        <end position="178"/>
    </location>
</feature>
<keyword evidence="2" id="KW-1133">Transmembrane helix</keyword>
<feature type="compositionally biased region" description="Low complexity" evidence="1">
    <location>
        <begin position="89"/>
        <end position="102"/>
    </location>
</feature>
<dbReference type="AlphaFoldDB" id="A0A941EQD7"/>
<sequence>MSIPHDSPQPAAPPGWYPTGETGPDGAPVERWWDGSVWSAMVRPLGGGTFGPPRRGRSPRAKALIAAATVVVLAGAGTGLYFGLHNSNSSTPTAQSTPQATTGNGGSGLGGLGGGTGNGGGSGGLGGTGSSPSPQPTVTGGSSSTVTDPIDSLTIPVPSGWTGTSGSTSGEGSWPSLSTGSYTCPSALAQQNGSSSSATACTRGGVNFNTAQGSDVKSTVESEIAQVAKGNYGTLSSHSVVSEGAISVAGRTGYQITWSVVPNYTGPSGTVQLIALPDPELSGYLALIDIGLDKSSQAPSLSSVDSQIINNITDSSAAGA</sequence>
<feature type="compositionally biased region" description="Gly residues" evidence="1">
    <location>
        <begin position="103"/>
        <end position="129"/>
    </location>
</feature>
<evidence type="ECO:0000256" key="2">
    <source>
        <dbReference type="SAM" id="Phobius"/>
    </source>
</evidence>
<organism evidence="3 4">
    <name type="scientific">Actinospica durhamensis</name>
    <dbReference type="NCBI Taxonomy" id="1508375"/>
    <lineage>
        <taxon>Bacteria</taxon>
        <taxon>Bacillati</taxon>
        <taxon>Actinomycetota</taxon>
        <taxon>Actinomycetes</taxon>
        <taxon>Catenulisporales</taxon>
        <taxon>Actinospicaceae</taxon>
        <taxon>Actinospica</taxon>
    </lineage>
</organism>
<reference evidence="3" key="1">
    <citation type="submission" date="2021-04" db="EMBL/GenBank/DDBJ databases">
        <title>Genome based classification of Actinospica acidithermotolerans sp. nov., an actinobacterium isolated from an Indonesian hot spring.</title>
        <authorList>
            <person name="Kusuma A.B."/>
            <person name="Putra K.E."/>
            <person name="Nafisah S."/>
            <person name="Loh J."/>
            <person name="Nouioui I."/>
            <person name="Goodfellow M."/>
        </authorList>
    </citation>
    <scope>NUCLEOTIDE SEQUENCE</scope>
    <source>
        <strain evidence="3">CSCA 57</strain>
    </source>
</reference>
<keyword evidence="4" id="KW-1185">Reference proteome</keyword>
<feature type="region of interest" description="Disordered" evidence="1">
    <location>
        <begin position="1"/>
        <end position="30"/>
    </location>
</feature>